<dbReference type="Pfam" id="PF11016">
    <property type="entry name" value="DUF2854"/>
    <property type="match status" value="1"/>
</dbReference>
<accession>A0AAE4FQM9</accession>
<dbReference type="RefSeq" id="WP_322877723.1">
    <property type="nucleotide sequence ID" value="NZ_JAVMIP010000004.1"/>
</dbReference>
<keyword evidence="1" id="KW-1133">Transmembrane helix</keyword>
<dbReference type="PANTHER" id="PTHR35551:SF1">
    <property type="entry name" value="ACCLIMATION OF PHOTOSYNTHESIS TO ENVIRONMENT"/>
    <property type="match status" value="1"/>
</dbReference>
<organism evidence="2 3">
    <name type="scientific">Pseudocalidococcus azoricus BACA0444</name>
    <dbReference type="NCBI Taxonomy" id="2918990"/>
    <lineage>
        <taxon>Bacteria</taxon>
        <taxon>Bacillati</taxon>
        <taxon>Cyanobacteriota</taxon>
        <taxon>Cyanophyceae</taxon>
        <taxon>Acaryochloridales</taxon>
        <taxon>Thermosynechococcaceae</taxon>
        <taxon>Pseudocalidococcus</taxon>
        <taxon>Pseudocalidococcus azoricus</taxon>
    </lineage>
</organism>
<keyword evidence="1" id="KW-0472">Membrane</keyword>
<feature type="transmembrane region" description="Helical" evidence="1">
    <location>
        <begin position="7"/>
        <end position="26"/>
    </location>
</feature>
<proteinExistence type="predicted"/>
<dbReference type="PANTHER" id="PTHR35551">
    <property type="match status" value="1"/>
</dbReference>
<name>A0AAE4FQM9_9CYAN</name>
<protein>
    <submittedName>
        <fullName evidence="2">DUF2854 domain-containing protein</fullName>
    </submittedName>
</protein>
<sequence length="181" mass="19677">MFGRFSLSTLGLVVGSILTVIGFIAYGSGNATLNLAGFFYGVPLLLGGLALKAAELSPVPYSQPTPPDIIALRETQATPIQTQIRKDVTRYRYGQDAHLDSSLTALGLSPSDDERPILVGIREDLIHGAYTLILEFDSSAIEFEVWQQKQDKITKFFGPNIAIQLTQPQAERVEVALIAQA</sequence>
<keyword evidence="3" id="KW-1185">Reference proteome</keyword>
<keyword evidence="1" id="KW-0812">Transmembrane</keyword>
<evidence type="ECO:0000256" key="1">
    <source>
        <dbReference type="SAM" id="Phobius"/>
    </source>
</evidence>
<dbReference type="Proteomes" id="UP001268256">
    <property type="component" value="Unassembled WGS sequence"/>
</dbReference>
<dbReference type="AlphaFoldDB" id="A0AAE4FQM9"/>
<comment type="caution">
    <text evidence="2">The sequence shown here is derived from an EMBL/GenBank/DDBJ whole genome shotgun (WGS) entry which is preliminary data.</text>
</comment>
<evidence type="ECO:0000313" key="2">
    <source>
        <dbReference type="EMBL" id="MDS3860448.1"/>
    </source>
</evidence>
<reference evidence="3" key="1">
    <citation type="submission" date="2023-07" db="EMBL/GenBank/DDBJ databases">
        <authorList>
            <person name="Luz R."/>
            <person name="Cordeiro R."/>
            <person name="Fonseca A."/>
            <person name="Goncalves V."/>
        </authorList>
    </citation>
    <scope>NUCLEOTIDE SEQUENCE [LARGE SCALE GENOMIC DNA]</scope>
    <source>
        <strain evidence="3">BACA0444</strain>
    </source>
</reference>
<dbReference type="InterPro" id="IPR021275">
    <property type="entry name" value="DUF2854"/>
</dbReference>
<gene>
    <name evidence="2" type="ORF">RIF25_06455</name>
</gene>
<dbReference type="EMBL" id="JAVMIP010000004">
    <property type="protein sequence ID" value="MDS3860448.1"/>
    <property type="molecule type" value="Genomic_DNA"/>
</dbReference>
<evidence type="ECO:0000313" key="3">
    <source>
        <dbReference type="Proteomes" id="UP001268256"/>
    </source>
</evidence>